<sequence>MTLFEAASEVVFLNRGFVLSSLISEVVLLIAIVAVTKVYLVPAIRYYKRGLLYTKQGCSPPRHWLWGHLTVFPLSHDGMLKRLRTTAQYAGMFVSWAGPFTYWIETQHPTTCAVLANSSVLSAPKAEFLYGCLRPWIGDGLLTSKGSKWKRNRRLLTPAFHFEILKPYLNIFNKSSYAMLEKWKRHSGQSYDVYGDVSNLTLDTMMQCAMSTDTDSGGEDGGYGYINAVHELTLLVMERVYNPLHMIDWIYHFSSNGRRFRKLVDFVHETSETIIKERKKELETLVQEDNDNASTATNNEISSFKKRGTKHLDFLDILLQTKDENGNGLTLKEIRDEVDTFLFEGHDTTASGIAWCLYNLAKHPEYQQRCREEVLEEVGEKEKIEWEDLSKLTYLAMCIKESLRLNPPVFCVGRELNEDLTFNDKYTPCKKMKVESGNTVLMQIMSMHRNPHVWENPEVYDPERFSAENMKNRHSMSFLAFSAGPRNCIGRNFAMNELRVVIGQTLRQYKLWCDDDTPQPKMQPNIILRSANGIHIKFKPVETEIT</sequence>
<dbReference type="SUPFAM" id="SSF48264">
    <property type="entry name" value="Cytochrome P450"/>
    <property type="match status" value="1"/>
</dbReference>
<dbReference type="PRINTS" id="PR00385">
    <property type="entry name" value="P450"/>
</dbReference>
<dbReference type="GO" id="GO:0005506">
    <property type="term" value="F:iron ion binding"/>
    <property type="evidence" value="ECO:0007669"/>
    <property type="project" value="InterPro"/>
</dbReference>
<gene>
    <name evidence="5" type="primary">LOC100186171</name>
</gene>
<comment type="cofactor">
    <cofactor evidence="2">
        <name>heme</name>
        <dbReference type="ChEBI" id="CHEBI:30413"/>
    </cofactor>
</comment>
<evidence type="ECO:0000256" key="1">
    <source>
        <dbReference type="ARBA" id="ARBA00010617"/>
    </source>
</evidence>
<reference evidence="6" key="1">
    <citation type="journal article" date="2002" name="Science">
        <title>The draft genome of Ciona intestinalis: insights into chordate and vertebrate origins.</title>
        <authorList>
            <person name="Dehal P."/>
            <person name="Satou Y."/>
            <person name="Campbell R.K."/>
            <person name="Chapman J."/>
            <person name="Degnan B."/>
            <person name="De Tomaso A."/>
            <person name="Davidson B."/>
            <person name="Di Gregorio A."/>
            <person name="Gelpke M."/>
            <person name="Goodstein D.M."/>
            <person name="Harafuji N."/>
            <person name="Hastings K.E."/>
            <person name="Ho I."/>
            <person name="Hotta K."/>
            <person name="Huang W."/>
            <person name="Kawashima T."/>
            <person name="Lemaire P."/>
            <person name="Martinez D."/>
            <person name="Meinertzhagen I.A."/>
            <person name="Necula S."/>
            <person name="Nonaka M."/>
            <person name="Putnam N."/>
            <person name="Rash S."/>
            <person name="Saiga H."/>
            <person name="Satake M."/>
            <person name="Terry A."/>
            <person name="Yamada L."/>
            <person name="Wang H.G."/>
            <person name="Awazu S."/>
            <person name="Azumi K."/>
            <person name="Boore J."/>
            <person name="Branno M."/>
            <person name="Chin-Bow S."/>
            <person name="DeSantis R."/>
            <person name="Doyle S."/>
            <person name="Francino P."/>
            <person name="Keys D.N."/>
            <person name="Haga S."/>
            <person name="Hayashi H."/>
            <person name="Hino K."/>
            <person name="Imai K.S."/>
            <person name="Inaba K."/>
            <person name="Kano S."/>
            <person name="Kobayashi K."/>
            <person name="Kobayashi M."/>
            <person name="Lee B.I."/>
            <person name="Makabe K.W."/>
            <person name="Manohar C."/>
            <person name="Matassi G."/>
            <person name="Medina M."/>
            <person name="Mochizuki Y."/>
            <person name="Mount S."/>
            <person name="Morishita T."/>
            <person name="Miura S."/>
            <person name="Nakayama A."/>
            <person name="Nishizaka S."/>
            <person name="Nomoto H."/>
            <person name="Ohta F."/>
            <person name="Oishi K."/>
            <person name="Rigoutsos I."/>
            <person name="Sano M."/>
            <person name="Sasaki A."/>
            <person name="Sasakura Y."/>
            <person name="Shoguchi E."/>
            <person name="Shin-i T."/>
            <person name="Spagnuolo A."/>
            <person name="Stainier D."/>
            <person name="Suzuki M.M."/>
            <person name="Tassy O."/>
            <person name="Takatori N."/>
            <person name="Tokuoka M."/>
            <person name="Yagi K."/>
            <person name="Yoshizaki F."/>
            <person name="Wada S."/>
            <person name="Zhang C."/>
            <person name="Hyatt P.D."/>
            <person name="Larimer F."/>
            <person name="Detter C."/>
            <person name="Doggett N."/>
            <person name="Glavina T."/>
            <person name="Hawkins T."/>
            <person name="Richardson P."/>
            <person name="Lucas S."/>
            <person name="Kohara Y."/>
            <person name="Levine M."/>
            <person name="Satoh N."/>
            <person name="Rokhsar D.S."/>
        </authorList>
    </citation>
    <scope>NUCLEOTIDE SEQUENCE [LARGE SCALE GENOMIC DNA]</scope>
</reference>
<dbReference type="PANTHER" id="PTHR24291:SF201">
    <property type="entry name" value="CYTOCHROME P450, FAMILY 4, SUBFAMILY B, POLYPEPTIDE 7"/>
    <property type="match status" value="1"/>
</dbReference>
<protein>
    <submittedName>
        <fullName evidence="5">Cytochrome P450 4F6-like</fullName>
    </submittedName>
</protein>
<feature type="binding site" description="axial binding residue" evidence="2">
    <location>
        <position position="488"/>
    </location>
    <ligand>
        <name>heme</name>
        <dbReference type="ChEBI" id="CHEBI:30413"/>
    </ligand>
    <ligandPart>
        <name>Fe</name>
        <dbReference type="ChEBI" id="CHEBI:18248"/>
    </ligandPart>
</feature>
<dbReference type="InterPro" id="IPR036396">
    <property type="entry name" value="Cyt_P450_sf"/>
</dbReference>
<organism evidence="5 6">
    <name type="scientific">Ciona intestinalis</name>
    <name type="common">Transparent sea squirt</name>
    <name type="synonym">Ascidia intestinalis</name>
    <dbReference type="NCBI Taxonomy" id="7719"/>
    <lineage>
        <taxon>Eukaryota</taxon>
        <taxon>Metazoa</taxon>
        <taxon>Chordata</taxon>
        <taxon>Tunicata</taxon>
        <taxon>Ascidiacea</taxon>
        <taxon>Phlebobranchia</taxon>
        <taxon>Cionidae</taxon>
        <taxon>Ciona</taxon>
    </lineage>
</organism>
<proteinExistence type="inferred from homology"/>
<dbReference type="InterPro" id="IPR050196">
    <property type="entry name" value="Cytochrome_P450_Monoox"/>
</dbReference>
<dbReference type="PRINTS" id="PR00463">
    <property type="entry name" value="EP450I"/>
</dbReference>
<dbReference type="InParanoid" id="F6RID1"/>
<dbReference type="HOGENOM" id="CLU_001570_5_1_1"/>
<reference evidence="5" key="3">
    <citation type="submission" date="2025-08" db="UniProtKB">
        <authorList>
            <consortium name="Ensembl"/>
        </authorList>
    </citation>
    <scope>IDENTIFICATION</scope>
</reference>
<keyword evidence="2 3" id="KW-0349">Heme</keyword>
<keyword evidence="6" id="KW-1185">Reference proteome</keyword>
<keyword evidence="3" id="KW-0503">Monooxygenase</keyword>
<evidence type="ECO:0000256" key="3">
    <source>
        <dbReference type="RuleBase" id="RU000461"/>
    </source>
</evidence>
<evidence type="ECO:0000313" key="6">
    <source>
        <dbReference type="Proteomes" id="UP000008144"/>
    </source>
</evidence>
<evidence type="ECO:0000256" key="4">
    <source>
        <dbReference type="SAM" id="Phobius"/>
    </source>
</evidence>
<keyword evidence="3" id="KW-0560">Oxidoreductase</keyword>
<dbReference type="CDD" id="cd20659">
    <property type="entry name" value="CYP4B_4F-like"/>
    <property type="match status" value="1"/>
</dbReference>
<reference evidence="5" key="4">
    <citation type="submission" date="2025-09" db="UniProtKB">
        <authorList>
            <consortium name="Ensembl"/>
        </authorList>
    </citation>
    <scope>IDENTIFICATION</scope>
</reference>
<dbReference type="OMA" id="YGPSIAM"/>
<dbReference type="Proteomes" id="UP000008144">
    <property type="component" value="Chromosome 7"/>
</dbReference>
<dbReference type="FunCoup" id="F6RID1">
    <property type="interactions" value="10"/>
</dbReference>
<keyword evidence="4" id="KW-0472">Membrane</keyword>
<dbReference type="Ensembl" id="ENSCINT00000013487.2">
    <property type="protein sequence ID" value="ENSCINP00000013487.2"/>
    <property type="gene ID" value="ENSCING00000006567.2"/>
</dbReference>
<dbReference type="InterPro" id="IPR001128">
    <property type="entry name" value="Cyt_P450"/>
</dbReference>
<dbReference type="InterPro" id="IPR017972">
    <property type="entry name" value="Cyt_P450_CS"/>
</dbReference>
<comment type="similarity">
    <text evidence="1 3">Belongs to the cytochrome P450 family.</text>
</comment>
<dbReference type="AlphaFoldDB" id="F6RID1"/>
<dbReference type="PROSITE" id="PS00086">
    <property type="entry name" value="CYTOCHROME_P450"/>
    <property type="match status" value="1"/>
</dbReference>
<name>F6RID1_CIOIN</name>
<evidence type="ECO:0000313" key="5">
    <source>
        <dbReference type="Ensembl" id="ENSCINP00000013487.2"/>
    </source>
</evidence>
<accession>F6RID1</accession>
<dbReference type="GO" id="GO:0016705">
    <property type="term" value="F:oxidoreductase activity, acting on paired donors, with incorporation or reduction of molecular oxygen"/>
    <property type="evidence" value="ECO:0007669"/>
    <property type="project" value="InterPro"/>
</dbReference>
<dbReference type="Pfam" id="PF00067">
    <property type="entry name" value="p450"/>
    <property type="match status" value="1"/>
</dbReference>
<keyword evidence="4" id="KW-0812">Transmembrane</keyword>
<dbReference type="PANTHER" id="PTHR24291">
    <property type="entry name" value="CYTOCHROME P450 FAMILY 4"/>
    <property type="match status" value="1"/>
</dbReference>
<dbReference type="GO" id="GO:0004497">
    <property type="term" value="F:monooxygenase activity"/>
    <property type="evidence" value="ECO:0007669"/>
    <property type="project" value="UniProtKB-KW"/>
</dbReference>
<keyword evidence="4" id="KW-1133">Transmembrane helix</keyword>
<dbReference type="InterPro" id="IPR002401">
    <property type="entry name" value="Cyt_P450_E_grp-I"/>
</dbReference>
<evidence type="ECO:0000256" key="2">
    <source>
        <dbReference type="PIRSR" id="PIRSR602401-1"/>
    </source>
</evidence>
<dbReference type="STRING" id="7719.ENSCINP00000013487"/>
<reference evidence="5" key="2">
    <citation type="journal article" date="2008" name="Genome Biol.">
        <title>Improved genome assembly and evidence-based global gene model set for the chordate Ciona intestinalis: new insight into intron and operon populations.</title>
        <authorList>
            <person name="Satou Y."/>
            <person name="Mineta K."/>
            <person name="Ogasawara M."/>
            <person name="Sasakura Y."/>
            <person name="Shoguchi E."/>
            <person name="Ueno K."/>
            <person name="Yamada L."/>
            <person name="Matsumoto J."/>
            <person name="Wasserscheid J."/>
            <person name="Dewar K."/>
            <person name="Wiley G.B."/>
            <person name="Macmil S.L."/>
            <person name="Roe B.A."/>
            <person name="Zeller R.W."/>
            <person name="Hastings K.E."/>
            <person name="Lemaire P."/>
            <person name="Lindquist E."/>
            <person name="Endo T."/>
            <person name="Hotta K."/>
            <person name="Inaba K."/>
        </authorList>
    </citation>
    <scope>NUCLEOTIDE SEQUENCE [LARGE SCALE GENOMIC DNA]</scope>
    <source>
        <strain evidence="5">wild type</strain>
    </source>
</reference>
<feature type="transmembrane region" description="Helical" evidence="4">
    <location>
        <begin position="17"/>
        <end position="40"/>
    </location>
</feature>
<keyword evidence="2 3" id="KW-0408">Iron</keyword>
<dbReference type="GO" id="GO:0020037">
    <property type="term" value="F:heme binding"/>
    <property type="evidence" value="ECO:0007669"/>
    <property type="project" value="InterPro"/>
</dbReference>
<dbReference type="GeneTree" id="ENSGT00940000161527"/>
<dbReference type="EMBL" id="EAAA01002383">
    <property type="status" value="NOT_ANNOTATED_CDS"/>
    <property type="molecule type" value="Genomic_DNA"/>
</dbReference>
<dbReference type="Gene3D" id="1.10.630.10">
    <property type="entry name" value="Cytochrome P450"/>
    <property type="match status" value="1"/>
</dbReference>
<keyword evidence="2 3" id="KW-0479">Metal-binding</keyword>